<dbReference type="InterPro" id="IPR050194">
    <property type="entry name" value="Glycosyltransferase_grp1"/>
</dbReference>
<dbReference type="EC" id="2.4.-.-" evidence="1"/>
<keyword evidence="1" id="KW-0808">Transferase</keyword>
<evidence type="ECO:0000313" key="2">
    <source>
        <dbReference type="Proteomes" id="UP000831422"/>
    </source>
</evidence>
<dbReference type="RefSeq" id="WP_248101239.1">
    <property type="nucleotide sequence ID" value="NZ_CP096120.1"/>
</dbReference>
<dbReference type="PANTHER" id="PTHR45947">
    <property type="entry name" value="SULFOQUINOVOSYL TRANSFERASE SQD2"/>
    <property type="match status" value="1"/>
</dbReference>
<organism evidence="1 2">
    <name type="scientific">Acinetobacter portensis</name>
    <dbReference type="NCBI Taxonomy" id="1839785"/>
    <lineage>
        <taxon>Bacteria</taxon>
        <taxon>Pseudomonadati</taxon>
        <taxon>Pseudomonadota</taxon>
        <taxon>Gammaproteobacteria</taxon>
        <taxon>Moraxellales</taxon>
        <taxon>Moraxellaceae</taxon>
        <taxon>Acinetobacter</taxon>
    </lineage>
</organism>
<dbReference type="Pfam" id="PF13692">
    <property type="entry name" value="Glyco_trans_1_4"/>
    <property type="match status" value="1"/>
</dbReference>
<dbReference type="PANTHER" id="PTHR45947:SF3">
    <property type="entry name" value="SULFOQUINOVOSYL TRANSFERASE SQD2"/>
    <property type="match status" value="1"/>
</dbReference>
<dbReference type="SUPFAM" id="SSF53756">
    <property type="entry name" value="UDP-Glycosyltransferase/glycogen phosphorylase"/>
    <property type="match status" value="1"/>
</dbReference>
<sequence length="349" mass="40610">MSILFIGKRFYTNRDAYTEKFGRIYQLPYYWSKETKTDLWLVDYHSKEKIKDQHEALKITSTPIFSFIFIIHVIKTLFVDRPKTIVASGDCYIGLFSFILAKICRAKFIFDVYDKYDAFTGYKNLGFKNLFQFLLKHADTCLFASKKLQHESELLCKKSLLVPNGIDTNLFYPRNKNQSRSFLNLDQNIIYVGYFGSMEIERGIDDLISAVKLLHEENSKIYILLGGKKRDDLNLEYEFIHFLGNVPFTDVPIAMACCDLLTLPYRNSAFLDHASSCKIGEYAAMNIPIVMTNSNHVLNNYKFKDHDLNYISKNHNPNDLAKAIKIILLEKHKFNILFSTWNDISKNII</sequence>
<dbReference type="Proteomes" id="UP000831422">
    <property type="component" value="Chromosome"/>
</dbReference>
<name>A0ABY4JVN2_9GAMM</name>
<proteinExistence type="predicted"/>
<gene>
    <name evidence="1" type="ORF">MZO21_01235</name>
</gene>
<dbReference type="EMBL" id="CP096120">
    <property type="protein sequence ID" value="UPO23500.1"/>
    <property type="molecule type" value="Genomic_DNA"/>
</dbReference>
<dbReference type="Gene3D" id="3.40.50.2000">
    <property type="entry name" value="Glycogen Phosphorylase B"/>
    <property type="match status" value="2"/>
</dbReference>
<accession>A0ABY4JVN2</accession>
<keyword evidence="1" id="KW-0328">Glycosyltransferase</keyword>
<keyword evidence="2" id="KW-1185">Reference proteome</keyword>
<protein>
    <submittedName>
        <fullName evidence="1">Glycosyltransferase</fullName>
        <ecNumber evidence="1">2.4.-.-</ecNumber>
    </submittedName>
</protein>
<evidence type="ECO:0000313" key="1">
    <source>
        <dbReference type="EMBL" id="UPO23500.1"/>
    </source>
</evidence>
<dbReference type="GO" id="GO:0016757">
    <property type="term" value="F:glycosyltransferase activity"/>
    <property type="evidence" value="ECO:0007669"/>
    <property type="project" value="UniProtKB-KW"/>
</dbReference>
<reference evidence="1 2" key="1">
    <citation type="submission" date="2022-04" db="EMBL/GenBank/DDBJ databases">
        <title>Occurrence of NDM-1-producing Shewanella putrefaciens and Acinetobacter portensis in a dairy farm from China.</title>
        <authorList>
            <person name="Li R."/>
            <person name="Zhang L."/>
        </authorList>
    </citation>
    <scope>NUCLEOTIDE SEQUENCE [LARGE SCALE GENOMIC DNA]</scope>
    <source>
        <strain evidence="1 2">JNE5</strain>
    </source>
</reference>